<dbReference type="CDD" id="cd04301">
    <property type="entry name" value="NAT_SF"/>
    <property type="match status" value="1"/>
</dbReference>
<dbReference type="GO" id="GO:0016747">
    <property type="term" value="F:acyltransferase activity, transferring groups other than amino-acyl groups"/>
    <property type="evidence" value="ECO:0007669"/>
    <property type="project" value="InterPro"/>
</dbReference>
<evidence type="ECO:0000259" key="1">
    <source>
        <dbReference type="PROSITE" id="PS51186"/>
    </source>
</evidence>
<dbReference type="Gene3D" id="3.40.630.30">
    <property type="match status" value="1"/>
</dbReference>
<organism evidence="2 3">
    <name type="scientific">Polyangium spumosum</name>
    <dbReference type="NCBI Taxonomy" id="889282"/>
    <lineage>
        <taxon>Bacteria</taxon>
        <taxon>Pseudomonadati</taxon>
        <taxon>Myxococcota</taxon>
        <taxon>Polyangia</taxon>
        <taxon>Polyangiales</taxon>
        <taxon>Polyangiaceae</taxon>
        <taxon>Polyangium</taxon>
    </lineage>
</organism>
<dbReference type="PANTHER" id="PTHR42791">
    <property type="entry name" value="GNAT FAMILY ACETYLTRANSFERASE"/>
    <property type="match status" value="1"/>
</dbReference>
<dbReference type="InterPro" id="IPR000182">
    <property type="entry name" value="GNAT_dom"/>
</dbReference>
<feature type="domain" description="N-acetyltransferase" evidence="1">
    <location>
        <begin position="132"/>
        <end position="265"/>
    </location>
</feature>
<dbReference type="InterPro" id="IPR016181">
    <property type="entry name" value="Acyl_CoA_acyltransferase"/>
</dbReference>
<gene>
    <name evidence="2" type="ORF">GF068_37330</name>
</gene>
<dbReference type="OrthoDB" id="1706016at2"/>
<evidence type="ECO:0000313" key="2">
    <source>
        <dbReference type="EMBL" id="MRG97553.1"/>
    </source>
</evidence>
<dbReference type="Pfam" id="PF13527">
    <property type="entry name" value="Acetyltransf_9"/>
    <property type="match status" value="1"/>
</dbReference>
<proteinExistence type="predicted"/>
<evidence type="ECO:0000313" key="3">
    <source>
        <dbReference type="Proteomes" id="UP000440224"/>
    </source>
</evidence>
<dbReference type="SUPFAM" id="SSF55729">
    <property type="entry name" value="Acyl-CoA N-acyltransferases (Nat)"/>
    <property type="match status" value="1"/>
</dbReference>
<accession>A0A6N7PZY2</accession>
<dbReference type="Proteomes" id="UP000440224">
    <property type="component" value="Unassembled WGS sequence"/>
</dbReference>
<dbReference type="PROSITE" id="PS51186">
    <property type="entry name" value="GNAT"/>
    <property type="match status" value="1"/>
</dbReference>
<sequence length="265" mass="29212">MHHQQRDEIVESADQIIRMWTTFASRFPGGTVEALPGITVGFSGTPLPFVNVVHLSSPVRDRDDLAERCRVAVARGKASGRPWLFSACDAWLGDPAVVSEVFSGMGLNRLLSMTGMVTDALLPPQRPLPTDLVIRRVNDEETRHALSDLNMRSYELPIELGREASAREVFWDASFYGHVGYVGGEAVSCTLTAPIDGCLYVSWVATHPDHRRRGYAEAVMRHSLEEAAAATGLRRTVLHASEMGRPVYEAMGYRPVAAFTWFALG</sequence>
<name>A0A6N7PZY2_9BACT</name>
<dbReference type="InterPro" id="IPR052523">
    <property type="entry name" value="Trichothecene_AcTrans"/>
</dbReference>
<protein>
    <submittedName>
        <fullName evidence="2">GNAT family N-acetyltransferase</fullName>
    </submittedName>
</protein>
<dbReference type="RefSeq" id="WP_153824334.1">
    <property type="nucleotide sequence ID" value="NZ_WJIE01000018.1"/>
</dbReference>
<keyword evidence="3" id="KW-1185">Reference proteome</keyword>
<dbReference type="AlphaFoldDB" id="A0A6N7PZY2"/>
<keyword evidence="2" id="KW-0808">Transferase</keyword>
<dbReference type="EMBL" id="WJIE01000018">
    <property type="protein sequence ID" value="MRG97553.1"/>
    <property type="molecule type" value="Genomic_DNA"/>
</dbReference>
<reference evidence="2 3" key="1">
    <citation type="submission" date="2019-10" db="EMBL/GenBank/DDBJ databases">
        <title>A soil myxobacterium in the family Polyangiaceae.</title>
        <authorList>
            <person name="Li Y."/>
            <person name="Wang J."/>
        </authorList>
    </citation>
    <scope>NUCLEOTIDE SEQUENCE [LARGE SCALE GENOMIC DNA]</scope>
    <source>
        <strain evidence="2 3">DSM 14734</strain>
    </source>
</reference>
<dbReference type="PANTHER" id="PTHR42791:SF1">
    <property type="entry name" value="N-ACETYLTRANSFERASE DOMAIN-CONTAINING PROTEIN"/>
    <property type="match status" value="1"/>
</dbReference>
<comment type="caution">
    <text evidence="2">The sequence shown here is derived from an EMBL/GenBank/DDBJ whole genome shotgun (WGS) entry which is preliminary data.</text>
</comment>